<proteinExistence type="predicted"/>
<keyword evidence="5" id="KW-1185">Reference proteome</keyword>
<evidence type="ECO:0000256" key="3">
    <source>
        <dbReference type="SAM" id="SignalP"/>
    </source>
</evidence>
<dbReference type="Proteomes" id="UP000009027">
    <property type="component" value="Unassembled WGS sequence"/>
</dbReference>
<evidence type="ECO:0000256" key="1">
    <source>
        <dbReference type="SAM" id="Coils"/>
    </source>
</evidence>
<feature type="compositionally biased region" description="Polar residues" evidence="2">
    <location>
        <begin position="627"/>
        <end position="636"/>
    </location>
</feature>
<sequence length="768" mass="84758">MLAAWRAVCLAALSAALAATLATGTDAGAGDTVRDFGLVCNVFRNVLQARGVAKAQKARAAKVALAIEHAWLGEAREQYKEDVVYSTAREAKARKAEAEKLKATAEELAEEIDALSYSAILGNISDGQPDKAEDKSNALFGTIAGSGGANKGFADEHSGAALSNDMMWLCNVAGADATDKTAPFKRGTDTYCPCTEDGAAAAYLESGDFWKKLKATGGSSTSGDIAKSWKVAKRIFLKGKEETTLKKEQTRKPLKVAHALSTAVTRVMAAINTDGQADPTRKFCLGQRVNSQTCDGNTHATACVCYDHHKGHIPWSDKIAEMETQLEALQDVMTQLDQLHTEAEGLNLTRAQEATRAEKTQEASQTKDAEQRAGNGTNTQNTTPEQPGNRTKRTAEEGETNDAHKAAVAGQGNKECGPAHPAWNTDTKTCSTTRRSAHVTAILTLLATALDAQDTRMAQQILQVTRRATSQHGQRMEGKRHREAPTRQGMARKSEARGKEKRGKRWGSTPKTLARSEHAGNRKRQTWATRQAALPDTRKSRDRRSNAATLATQQRKRKEQNEKQRTNACTTLTQNTVPPRGKGPPAPRKAHDMSAHREDTPKARQKAGKTRHKNKTERNKEKHSTTCRKSSTTGTWHQRGKKDGTQTKETQRRGHRQVATTHNTRHSGRAAGNQATRPKPTQRDTRKQRHRKTSRQQAQKGHKEKKVGHARRNRDQENDGKSAAQGQERRHKKQNKTKEKQTQTRQEEEQRRRGKGKKVTKRKMKRRS</sequence>
<keyword evidence="3" id="KW-0732">Signal</keyword>
<gene>
    <name evidence="4" type="ORF">TvY486_0036050</name>
</gene>
<feature type="compositionally biased region" description="Basic and acidic residues" evidence="2">
    <location>
        <begin position="589"/>
        <end position="602"/>
    </location>
</feature>
<feature type="compositionally biased region" description="Basic and acidic residues" evidence="2">
    <location>
        <begin position="353"/>
        <end position="371"/>
    </location>
</feature>
<evidence type="ECO:0008006" key="6">
    <source>
        <dbReference type="Google" id="ProtNLM"/>
    </source>
</evidence>
<feature type="compositionally biased region" description="Basic and acidic residues" evidence="2">
    <location>
        <begin position="736"/>
        <end position="751"/>
    </location>
</feature>
<feature type="compositionally biased region" description="Basic and acidic residues" evidence="2">
    <location>
        <begin position="641"/>
        <end position="652"/>
    </location>
</feature>
<evidence type="ECO:0000313" key="5">
    <source>
        <dbReference type="Proteomes" id="UP000009027"/>
    </source>
</evidence>
<protein>
    <recommendedName>
        <fullName evidence="6">Trypanosome variant surface glycoprotein B-type N-terminal domain-containing protein</fullName>
    </recommendedName>
</protein>
<feature type="compositionally biased region" description="Basic residues" evidence="2">
    <location>
        <begin position="686"/>
        <end position="712"/>
    </location>
</feature>
<dbReference type="AlphaFoldDB" id="F9WT44"/>
<feature type="compositionally biased region" description="Basic and acidic residues" evidence="2">
    <location>
        <begin position="393"/>
        <end position="405"/>
    </location>
</feature>
<feature type="chain" id="PRO_5003395067" description="Trypanosome variant surface glycoprotein B-type N-terminal domain-containing protein" evidence="3">
    <location>
        <begin position="19"/>
        <end position="768"/>
    </location>
</feature>
<organism evidence="4 5">
    <name type="scientific">Trypanosoma vivax (strain Y486)</name>
    <dbReference type="NCBI Taxonomy" id="1055687"/>
    <lineage>
        <taxon>Eukaryota</taxon>
        <taxon>Discoba</taxon>
        <taxon>Euglenozoa</taxon>
        <taxon>Kinetoplastea</taxon>
        <taxon>Metakinetoplastina</taxon>
        <taxon>Trypanosomatida</taxon>
        <taxon>Trypanosomatidae</taxon>
        <taxon>Trypanosoma</taxon>
        <taxon>Duttonella</taxon>
    </lineage>
</organism>
<feature type="region of interest" description="Disordered" evidence="2">
    <location>
        <begin position="466"/>
        <end position="768"/>
    </location>
</feature>
<feature type="compositionally biased region" description="Polar residues" evidence="2">
    <location>
        <begin position="374"/>
        <end position="389"/>
    </location>
</feature>
<evidence type="ECO:0000313" key="4">
    <source>
        <dbReference type="EMBL" id="CCD20733.1"/>
    </source>
</evidence>
<feature type="region of interest" description="Disordered" evidence="2">
    <location>
        <begin position="353"/>
        <end position="430"/>
    </location>
</feature>
<feature type="coiled-coil region" evidence="1">
    <location>
        <begin position="88"/>
        <end position="118"/>
    </location>
</feature>
<evidence type="ECO:0000256" key="2">
    <source>
        <dbReference type="SAM" id="MobiDB-lite"/>
    </source>
</evidence>
<name>F9WT44_TRYVY</name>
<feature type="compositionally biased region" description="Basic and acidic residues" evidence="2">
    <location>
        <begin position="536"/>
        <end position="545"/>
    </location>
</feature>
<feature type="signal peptide" evidence="3">
    <location>
        <begin position="1"/>
        <end position="18"/>
    </location>
</feature>
<feature type="compositionally biased region" description="Polar residues" evidence="2">
    <location>
        <begin position="566"/>
        <end position="577"/>
    </location>
</feature>
<keyword evidence="1" id="KW-0175">Coiled coil</keyword>
<feature type="compositionally biased region" description="Basic residues" evidence="2">
    <location>
        <begin position="603"/>
        <end position="615"/>
    </location>
</feature>
<feature type="compositionally biased region" description="Basic residues" evidence="2">
    <location>
        <begin position="752"/>
        <end position="768"/>
    </location>
</feature>
<reference evidence="4 5" key="1">
    <citation type="journal article" date="2012" name="Proc. Natl. Acad. Sci. U.S.A.">
        <title>Antigenic diversity is generated by distinct evolutionary mechanisms in African trypanosome species.</title>
        <authorList>
            <person name="Jackson A.P."/>
            <person name="Berry A."/>
            <person name="Aslett M."/>
            <person name="Allison H.C."/>
            <person name="Burton P."/>
            <person name="Vavrova-Anderson J."/>
            <person name="Brown R."/>
            <person name="Browne H."/>
            <person name="Corton N."/>
            <person name="Hauser H."/>
            <person name="Gamble J."/>
            <person name="Gilderthorp R."/>
            <person name="Marcello L."/>
            <person name="McQuillan J."/>
            <person name="Otto T.D."/>
            <person name="Quail M.A."/>
            <person name="Sanders M.J."/>
            <person name="van Tonder A."/>
            <person name="Ginger M.L."/>
            <person name="Field M.C."/>
            <person name="Barry J.D."/>
            <person name="Hertz-Fowler C."/>
            <person name="Berriman M."/>
        </authorList>
    </citation>
    <scope>NUCLEOTIDE SEQUENCE</scope>
    <source>
        <strain evidence="4 5">Y486</strain>
    </source>
</reference>
<accession>F9WT44</accession>
<dbReference type="EMBL" id="CAEX01006220">
    <property type="protein sequence ID" value="CCD20733.1"/>
    <property type="molecule type" value="Genomic_DNA"/>
</dbReference>